<dbReference type="PANTHER" id="PTHR39767">
    <property type="entry name" value="CALCIUM/CALMODULIN-BINDING MEMBRANE PROTEIN PCM4-RELATED"/>
    <property type="match status" value="1"/>
</dbReference>
<evidence type="ECO:0000313" key="2">
    <source>
        <dbReference type="Proteomes" id="UP000688137"/>
    </source>
</evidence>
<keyword evidence="2" id="KW-1185">Reference proteome</keyword>
<proteinExistence type="predicted"/>
<dbReference type="AlphaFoldDB" id="A0A8S1QXM0"/>
<reference evidence="1" key="1">
    <citation type="submission" date="2021-01" db="EMBL/GenBank/DDBJ databases">
        <authorList>
            <consortium name="Genoscope - CEA"/>
            <person name="William W."/>
        </authorList>
    </citation>
    <scope>NUCLEOTIDE SEQUENCE</scope>
</reference>
<dbReference type="Proteomes" id="UP000688137">
    <property type="component" value="Unassembled WGS sequence"/>
</dbReference>
<evidence type="ECO:0000313" key="1">
    <source>
        <dbReference type="EMBL" id="CAD8119230.1"/>
    </source>
</evidence>
<protein>
    <submittedName>
        <fullName evidence="1">Uncharacterized protein</fullName>
    </submittedName>
</protein>
<dbReference type="EMBL" id="CAJJDM010000307">
    <property type="protein sequence ID" value="CAD8119230.1"/>
    <property type="molecule type" value="Genomic_DNA"/>
</dbReference>
<gene>
    <name evidence="1" type="ORF">PPRIM_AZ9-3.1.T2980002</name>
</gene>
<comment type="caution">
    <text evidence="1">The sequence shown here is derived from an EMBL/GenBank/DDBJ whole genome shotgun (WGS) entry which is preliminary data.</text>
</comment>
<dbReference type="OMA" id="VWREEIS"/>
<accession>A0A8S1QXM0</accession>
<dbReference type="PANTHER" id="PTHR39767:SF2">
    <property type="entry name" value="CHROMOSOME UNDETERMINED SCAFFOLD_1, WHOLE GENOME SHOTGUN SEQUENCE"/>
    <property type="match status" value="1"/>
</dbReference>
<name>A0A8S1QXM0_PARPR</name>
<sequence length="238" mass="28014">MFFTQFAISYGQILYQENFIDDNFVDTEGWQVYNAPKSIGECNETKLFGGYEVFGNNTMITKLISLPPHYAIMITVEFWKMDSWDDEYFYIYVDQQLIFSKMYGSSATNPNLCGSRTGQVWREEISQISVTQNHNFKSLFILMTSNLKGKQDEWWGIRHFKLYIYECPPGCQICTSEDSAILCQIWVIQYQSLLNVDIDQFQIEGWIILEGEQSIYSCSFNYILHYFSYSYIKRIGQK</sequence>
<organism evidence="1 2">
    <name type="scientific">Paramecium primaurelia</name>
    <dbReference type="NCBI Taxonomy" id="5886"/>
    <lineage>
        <taxon>Eukaryota</taxon>
        <taxon>Sar</taxon>
        <taxon>Alveolata</taxon>
        <taxon>Ciliophora</taxon>
        <taxon>Intramacronucleata</taxon>
        <taxon>Oligohymenophorea</taxon>
        <taxon>Peniculida</taxon>
        <taxon>Parameciidae</taxon>
        <taxon>Paramecium</taxon>
    </lineage>
</organism>